<dbReference type="Gene3D" id="3.80.10.10">
    <property type="entry name" value="Ribonuclease Inhibitor"/>
    <property type="match status" value="1"/>
</dbReference>
<evidence type="ECO:0000313" key="3">
    <source>
        <dbReference type="Proteomes" id="UP000623467"/>
    </source>
</evidence>
<dbReference type="SUPFAM" id="SSF81383">
    <property type="entry name" value="F-box domain"/>
    <property type="match status" value="1"/>
</dbReference>
<dbReference type="Proteomes" id="UP000623467">
    <property type="component" value="Unassembled WGS sequence"/>
</dbReference>
<dbReference type="InterPro" id="IPR001810">
    <property type="entry name" value="F-box_dom"/>
</dbReference>
<dbReference type="AlphaFoldDB" id="A0A8H6YV61"/>
<dbReference type="OrthoDB" id="3018405at2759"/>
<comment type="caution">
    <text evidence="2">The sequence shown here is derived from an EMBL/GenBank/DDBJ whole genome shotgun (WGS) entry which is preliminary data.</text>
</comment>
<evidence type="ECO:0000259" key="1">
    <source>
        <dbReference type="Pfam" id="PF12937"/>
    </source>
</evidence>
<dbReference type="InterPro" id="IPR032675">
    <property type="entry name" value="LRR_dom_sf"/>
</dbReference>
<accession>A0A8H6YV61</accession>
<evidence type="ECO:0000313" key="2">
    <source>
        <dbReference type="EMBL" id="KAF7366968.1"/>
    </source>
</evidence>
<name>A0A8H6YV61_9AGAR</name>
<gene>
    <name evidence="2" type="ORF">MSAN_00955500</name>
</gene>
<sequence length="362" mass="40608">MPVLARRAAREYKSIIRWLPNEILAEITSYSSNSDLVALCTTSRLFYAMAMRVLYHTVTLWNSAQLDGFLWTMAAHDHPIAALLTARLPDLVRRFAIEDKHGMLWRQDITFQAEALAALLSKLPHLKSVELCACTPDKLTDTLLERGSFKKLSQFTYTARWQISSPLVSFLNRHSTITHLTLYHHGALQPSAAGAIHLPNLRSYRGDCFFEATAMPSVTYVYLDRPGDLDIEPTLKQLGALAALRQLVILFHGLTAAGIVDCVARNVPQVEILISVGRVNTPMSPEETLEIAASLEKFEGLSHLHLAGEVNDRDHDEDLSTVTMWGGACKTLSSIGLHYAFWQKSKGNWVEIPLSRDVRRYR</sequence>
<dbReference type="InterPro" id="IPR036047">
    <property type="entry name" value="F-box-like_dom_sf"/>
</dbReference>
<organism evidence="2 3">
    <name type="scientific">Mycena sanguinolenta</name>
    <dbReference type="NCBI Taxonomy" id="230812"/>
    <lineage>
        <taxon>Eukaryota</taxon>
        <taxon>Fungi</taxon>
        <taxon>Dikarya</taxon>
        <taxon>Basidiomycota</taxon>
        <taxon>Agaricomycotina</taxon>
        <taxon>Agaricomycetes</taxon>
        <taxon>Agaricomycetidae</taxon>
        <taxon>Agaricales</taxon>
        <taxon>Marasmiineae</taxon>
        <taxon>Mycenaceae</taxon>
        <taxon>Mycena</taxon>
    </lineage>
</organism>
<dbReference type="EMBL" id="JACAZH010000006">
    <property type="protein sequence ID" value="KAF7366968.1"/>
    <property type="molecule type" value="Genomic_DNA"/>
</dbReference>
<protein>
    <recommendedName>
        <fullName evidence="1">F-box domain-containing protein</fullName>
    </recommendedName>
</protein>
<feature type="domain" description="F-box" evidence="1">
    <location>
        <begin position="19"/>
        <end position="59"/>
    </location>
</feature>
<proteinExistence type="predicted"/>
<keyword evidence="3" id="KW-1185">Reference proteome</keyword>
<dbReference type="Pfam" id="PF12937">
    <property type="entry name" value="F-box-like"/>
    <property type="match status" value="1"/>
</dbReference>
<reference evidence="2" key="1">
    <citation type="submission" date="2020-05" db="EMBL/GenBank/DDBJ databases">
        <title>Mycena genomes resolve the evolution of fungal bioluminescence.</title>
        <authorList>
            <person name="Tsai I.J."/>
        </authorList>
    </citation>
    <scope>NUCLEOTIDE SEQUENCE</scope>
    <source>
        <strain evidence="2">160909Yilan</strain>
    </source>
</reference>